<evidence type="ECO:0000256" key="1">
    <source>
        <dbReference type="RuleBase" id="RU367073"/>
    </source>
</evidence>
<feature type="domain" description="Lunapark zinc ribbon" evidence="4">
    <location>
        <begin position="210"/>
        <end position="261"/>
    </location>
</feature>
<comment type="caution">
    <text evidence="5">The sequence shown here is derived from an EMBL/GenBank/DDBJ whole genome shotgun (WGS) entry which is preliminary data.</text>
</comment>
<dbReference type="GO" id="GO:0008270">
    <property type="term" value="F:zinc ion binding"/>
    <property type="evidence" value="ECO:0007669"/>
    <property type="project" value="UniProtKB-KW"/>
</dbReference>
<evidence type="ECO:0000256" key="2">
    <source>
        <dbReference type="SAM" id="Coils"/>
    </source>
</evidence>
<sequence>MNLPWSNNNLSHASDNFEKILSELDDKIQKAEIKLSEEKLRERRWAVMWVIYSSIIWVVYTLYCFVELRNSSQRDFEAMVLLVAPVIACPVGIYYIRQALRRIFGFLETRVETQLQTLRAEQKLKLDELKKKTAYYSTQSLIDRYDEEHRKKIRQQQPQQQLSRNTNSSNNQKISSSFQQQNSINKPPAINVPTSNLPPPPPQPPRQPQWYDRVLDAMVGDSGPESKFALICNYCFVHNGLVLPQEMDTIQYICPNCKKFNSSRKSRQLHPDGPVVPPSPVPSLTQGFMTNNKEEEYNDYQEGEEDMKKEEDNVVKTEKGVDEEEEDTNETIASRVRRRHLNDPKIEYSDDEE</sequence>
<evidence type="ECO:0000256" key="3">
    <source>
        <dbReference type="SAM" id="MobiDB-lite"/>
    </source>
</evidence>
<feature type="compositionally biased region" description="Basic and acidic residues" evidence="3">
    <location>
        <begin position="306"/>
        <end position="320"/>
    </location>
</feature>
<dbReference type="OrthoDB" id="1725934at2759"/>
<gene>
    <name evidence="5" type="ORF">INT45_010154</name>
</gene>
<dbReference type="GO" id="GO:0071788">
    <property type="term" value="P:endoplasmic reticulum tubular network maintenance"/>
    <property type="evidence" value="ECO:0007669"/>
    <property type="project" value="UniProtKB-UniRule"/>
</dbReference>
<feature type="region of interest" description="Disordered" evidence="3">
    <location>
        <begin position="149"/>
        <end position="209"/>
    </location>
</feature>
<keyword evidence="6" id="KW-1185">Reference proteome</keyword>
<comment type="function">
    <text evidence="1">Plays a role in determining ER morphology.</text>
</comment>
<keyword evidence="1" id="KW-0862">Zinc</keyword>
<keyword evidence="2" id="KW-0175">Coiled coil</keyword>
<feature type="compositionally biased region" description="Acidic residues" evidence="3">
    <location>
        <begin position="296"/>
        <end position="305"/>
    </location>
</feature>
<feature type="transmembrane region" description="Helical" evidence="1">
    <location>
        <begin position="78"/>
        <end position="96"/>
    </location>
</feature>
<comment type="subcellular location">
    <subcellularLocation>
        <location evidence="1">Endoplasmic reticulum membrane</location>
        <topology evidence="1">Multi-pass membrane protein</topology>
    </subcellularLocation>
</comment>
<protein>
    <recommendedName>
        <fullName evidence="1">Endoplasmic reticulum junction formation protein lunapark</fullName>
    </recommendedName>
</protein>
<evidence type="ECO:0000313" key="6">
    <source>
        <dbReference type="Proteomes" id="UP000646827"/>
    </source>
</evidence>
<feature type="transmembrane region" description="Helical" evidence="1">
    <location>
        <begin position="46"/>
        <end position="66"/>
    </location>
</feature>
<keyword evidence="1" id="KW-0812">Transmembrane</keyword>
<keyword evidence="1" id="KW-0256">Endoplasmic reticulum</keyword>
<dbReference type="PANTHER" id="PTHR22166:SF12">
    <property type="entry name" value="ENDOPLASMIC RETICULUM JUNCTION FORMATION PROTEIN LUNAPARK"/>
    <property type="match status" value="1"/>
</dbReference>
<name>A0A8H7SE12_9FUNG</name>
<keyword evidence="1" id="KW-0863">Zinc-finger</keyword>
<dbReference type="GO" id="GO:0098826">
    <property type="term" value="C:endoplasmic reticulum tubular network membrane"/>
    <property type="evidence" value="ECO:0007669"/>
    <property type="project" value="UniProtKB-UniRule"/>
</dbReference>
<organism evidence="5 6">
    <name type="scientific">Circinella minor</name>
    <dbReference type="NCBI Taxonomy" id="1195481"/>
    <lineage>
        <taxon>Eukaryota</taxon>
        <taxon>Fungi</taxon>
        <taxon>Fungi incertae sedis</taxon>
        <taxon>Mucoromycota</taxon>
        <taxon>Mucoromycotina</taxon>
        <taxon>Mucoromycetes</taxon>
        <taxon>Mucorales</taxon>
        <taxon>Lichtheimiaceae</taxon>
        <taxon>Circinella</taxon>
    </lineage>
</organism>
<dbReference type="EMBL" id="JAEPRB010000012">
    <property type="protein sequence ID" value="KAG2226875.1"/>
    <property type="molecule type" value="Genomic_DNA"/>
</dbReference>
<comment type="domain">
    <text evidence="1">The C4-type zinc finger motif is necessary both for its ER three-way tubular junction localization and formation.</text>
</comment>
<feature type="compositionally biased region" description="Basic and acidic residues" evidence="3">
    <location>
        <begin position="341"/>
        <end position="353"/>
    </location>
</feature>
<dbReference type="Proteomes" id="UP000646827">
    <property type="component" value="Unassembled WGS sequence"/>
</dbReference>
<dbReference type="Pfam" id="PF10058">
    <property type="entry name" value="Zn_ribbon_10"/>
    <property type="match status" value="1"/>
</dbReference>
<comment type="similarity">
    <text evidence="1">Belongs to the lunapark family.</text>
</comment>
<dbReference type="PANTHER" id="PTHR22166">
    <property type="entry name" value="ENDOPLASMIC RETICULUM JUNCTION FORMATION PROTEIN LUNAPARK"/>
    <property type="match status" value="1"/>
</dbReference>
<keyword evidence="1" id="KW-0479">Metal-binding</keyword>
<dbReference type="AlphaFoldDB" id="A0A8H7SE12"/>
<feature type="compositionally biased region" description="Pro residues" evidence="3">
    <location>
        <begin position="196"/>
        <end position="207"/>
    </location>
</feature>
<feature type="region of interest" description="Disordered" evidence="3">
    <location>
        <begin position="263"/>
        <end position="353"/>
    </location>
</feature>
<evidence type="ECO:0000313" key="5">
    <source>
        <dbReference type="EMBL" id="KAG2226875.1"/>
    </source>
</evidence>
<proteinExistence type="inferred from homology"/>
<keyword evidence="1" id="KW-1133">Transmembrane helix</keyword>
<feature type="coiled-coil region" evidence="2">
    <location>
        <begin position="14"/>
        <end position="41"/>
    </location>
</feature>
<dbReference type="InterPro" id="IPR019273">
    <property type="entry name" value="Lunapark_Znf"/>
</dbReference>
<dbReference type="GO" id="GO:1903373">
    <property type="term" value="P:positive regulation of endoplasmic reticulum tubular network organization"/>
    <property type="evidence" value="ECO:0007669"/>
    <property type="project" value="UniProtKB-UniRule"/>
</dbReference>
<keyword evidence="1" id="KW-0472">Membrane</keyword>
<dbReference type="InterPro" id="IPR040115">
    <property type="entry name" value="Lnp"/>
</dbReference>
<feature type="compositionally biased region" description="Low complexity" evidence="3">
    <location>
        <begin position="155"/>
        <end position="186"/>
    </location>
</feature>
<reference evidence="5 6" key="1">
    <citation type="submission" date="2020-12" db="EMBL/GenBank/DDBJ databases">
        <title>Metabolic potential, ecology and presence of endohyphal bacteria is reflected in genomic diversity of Mucoromycotina.</title>
        <authorList>
            <person name="Muszewska A."/>
            <person name="Okrasinska A."/>
            <person name="Steczkiewicz K."/>
            <person name="Drgas O."/>
            <person name="Orlowska M."/>
            <person name="Perlinska-Lenart U."/>
            <person name="Aleksandrzak-Piekarczyk T."/>
            <person name="Szatraj K."/>
            <person name="Zielenkiewicz U."/>
            <person name="Pilsyk S."/>
            <person name="Malc E."/>
            <person name="Mieczkowski P."/>
            <person name="Kruszewska J.S."/>
            <person name="Biernat P."/>
            <person name="Pawlowska J."/>
        </authorList>
    </citation>
    <scope>NUCLEOTIDE SEQUENCE [LARGE SCALE GENOMIC DNA]</scope>
    <source>
        <strain evidence="5 6">CBS 142.35</strain>
    </source>
</reference>
<accession>A0A8H7SE12</accession>
<evidence type="ECO:0000259" key="4">
    <source>
        <dbReference type="Pfam" id="PF10058"/>
    </source>
</evidence>